<keyword evidence="1" id="KW-0175">Coiled coil</keyword>
<comment type="caution">
    <text evidence="4">The sequence shown here is derived from an EMBL/GenBank/DDBJ whole genome shotgun (WGS) entry which is preliminary data.</text>
</comment>
<organism evidence="4 5">
    <name type="scientific">Durusdinium trenchii</name>
    <dbReference type="NCBI Taxonomy" id="1381693"/>
    <lineage>
        <taxon>Eukaryota</taxon>
        <taxon>Sar</taxon>
        <taxon>Alveolata</taxon>
        <taxon>Dinophyceae</taxon>
        <taxon>Suessiales</taxon>
        <taxon>Symbiodiniaceae</taxon>
        <taxon>Durusdinium</taxon>
    </lineage>
</organism>
<evidence type="ECO:0000313" key="4">
    <source>
        <dbReference type="EMBL" id="CAK9055845.1"/>
    </source>
</evidence>
<feature type="compositionally biased region" description="Basic residues" evidence="2">
    <location>
        <begin position="112"/>
        <end position="124"/>
    </location>
</feature>
<feature type="compositionally biased region" description="Basic and acidic residues" evidence="2">
    <location>
        <begin position="97"/>
        <end position="111"/>
    </location>
</feature>
<feature type="region of interest" description="Disordered" evidence="2">
    <location>
        <begin position="953"/>
        <end position="983"/>
    </location>
</feature>
<feature type="compositionally biased region" description="Acidic residues" evidence="2">
    <location>
        <begin position="1038"/>
        <end position="1047"/>
    </location>
</feature>
<name>A0ABP0MWF7_9DINO</name>
<evidence type="ECO:0000256" key="2">
    <source>
        <dbReference type="SAM" id="MobiDB-lite"/>
    </source>
</evidence>
<evidence type="ECO:0000313" key="5">
    <source>
        <dbReference type="Proteomes" id="UP001642464"/>
    </source>
</evidence>
<sequence>MYLAQGSTIHGRCRLSPPLSITSESQFLKLKEKHKWDSEGLPYKLPFVVHAISQVQQLTPLEFLKLRGCQGRSLYRPLDWKPEHDLASTEGENLDSGETKADAKTGETGKGKDKKKGLSAKEKKAKAKAKITPLKVLPPEVLESQKVKIIDPAEHFVPGEERLQAKRKFFSRKDSTVDLHVSGGALAHVNNLAFPREGQKTAAYLFGEIDKVPAVQAVLVPAWSDQERFPEWDMDMACMQDCRFARDMKLLGILLVVPGEEKPDPSHLSLFQKLQKESLFFGLTGTDRKSAFYKFEEEHWKEKAVEVHWTGKKSHYMVNVVGQKVSLLENIKECARSSVDAFKKSLDASTRKGAKKQKKAEQNMKRRAQLQSEGEEQERPGSSSSLLRRAVEEIQSVVDYLVEKIAEFDQATASEGFLEHLALFPLAKREMSKVVSVDKGPKSVAEAGKYMSQVMNLKAILELRLARRQSNTSHTYDGNKWMRKRLRGDASSEPPDSEQDSEEEREGRSHGNSFQSRNRPTIYQKLQALKEMDRLVESGKTHGLEKAVAQVFPNLFTGKNGLKSGMLGRWKTQAEQQKWYEIPFERLPEADRHWRELPDWVRVPLGLEPRSLERFKDGKNIPSCISKKLVEMLEKSTTGSATSNLTSGKLDLKLVKKDAEELLATYHQTQEEMAKELGMEAPPAKLKVSDRSSHFMHTETVINFFDQVLVDTFDRRRQELGERYGRDFEPEWGDLFSKTSRVLLPNRQPGRAMACLVEDVLKVPDVWQTCFLWQIQDIQGEDDSAESWEAEEAAENFRCLPSHWQTILNGKLAEFHSSIQDAEALYQSRKDRFGDSDIKTKNAFKKLELMQGGEGAKSVVLISKATLKEASPGVYNKSVSKNKGVTKVACSNRVQAYEVNIKNMTLQALGQTETAEPPPARQLRIVSVRGLAQDTQEIRVHLNSLSLCTSHVMDDVPKPKSGKSETTGQSQEGAAEPGHQDGKDEVEYQLALAKKDDDHDEAAEEALHANMPPARKHEDEQMDAKREEQLEESAGSESEAEDVVEWELEEGSESFVCKSAQSASSEEPAHIAVAAPAGSFKGLPSFVFLQQVGLTDVPNVQGVGIGVHLTISSWQVRYPTDPGEKSSAARSWGHLQKRGYIGPCQALLECLLWCWQCHLKANPGCSFTAGKVQVLKGALMAKLGRDVTH</sequence>
<evidence type="ECO:0000256" key="1">
    <source>
        <dbReference type="SAM" id="Coils"/>
    </source>
</evidence>
<protein>
    <submittedName>
        <fullName evidence="4">Uncharacterized protein</fullName>
    </submittedName>
</protein>
<feature type="compositionally biased region" description="Acidic residues" evidence="2">
    <location>
        <begin position="495"/>
        <end position="504"/>
    </location>
</feature>
<keyword evidence="5" id="KW-1185">Reference proteome</keyword>
<reference evidence="4 5" key="1">
    <citation type="submission" date="2024-02" db="EMBL/GenBank/DDBJ databases">
        <authorList>
            <person name="Chen Y."/>
            <person name="Shah S."/>
            <person name="Dougan E. K."/>
            <person name="Thang M."/>
            <person name="Chan C."/>
        </authorList>
    </citation>
    <scope>NUCLEOTIDE SEQUENCE [LARGE SCALE GENOMIC DNA]</scope>
</reference>
<dbReference type="EMBL" id="CAXAMM010024714">
    <property type="protein sequence ID" value="CAK9055845.1"/>
    <property type="molecule type" value="Genomic_DNA"/>
</dbReference>
<feature type="region of interest" description="Disordered" evidence="2">
    <location>
        <begin position="996"/>
        <end position="1047"/>
    </location>
</feature>
<evidence type="ECO:0000313" key="3">
    <source>
        <dbReference type="EMBL" id="CAK9055818.1"/>
    </source>
</evidence>
<dbReference type="Proteomes" id="UP001642464">
    <property type="component" value="Unassembled WGS sequence"/>
</dbReference>
<feature type="region of interest" description="Disordered" evidence="2">
    <location>
        <begin position="86"/>
        <end position="124"/>
    </location>
</feature>
<proteinExistence type="predicted"/>
<dbReference type="EMBL" id="CAXAMM010024692">
    <property type="protein sequence ID" value="CAK9055818.1"/>
    <property type="molecule type" value="Genomic_DNA"/>
</dbReference>
<feature type="compositionally biased region" description="Polar residues" evidence="2">
    <location>
        <begin position="510"/>
        <end position="520"/>
    </location>
</feature>
<feature type="compositionally biased region" description="Basic and acidic residues" evidence="2">
    <location>
        <begin position="1015"/>
        <end position="1028"/>
    </location>
</feature>
<feature type="coiled-coil region" evidence="1">
    <location>
        <begin position="351"/>
        <end position="378"/>
    </location>
</feature>
<feature type="region of interest" description="Disordered" evidence="2">
    <location>
        <begin position="472"/>
        <end position="520"/>
    </location>
</feature>
<accession>A0ABP0MWF7</accession>
<gene>
    <name evidence="3" type="ORF">SCF082_LOCUS30140</name>
    <name evidence="4" type="ORF">SCF082_LOCUS30153</name>
</gene>